<dbReference type="InterPro" id="IPR008628">
    <property type="entry name" value="GPP34-like"/>
</dbReference>
<evidence type="ECO:0000313" key="6">
    <source>
        <dbReference type="Proteomes" id="UP001250181"/>
    </source>
</evidence>
<keyword evidence="6" id="KW-1185">Reference proteome</keyword>
<keyword evidence="3" id="KW-0446">Lipid-binding</keyword>
<dbReference type="RefSeq" id="WP_315876964.1">
    <property type="nucleotide sequence ID" value="NZ_JAWCTQ010000006.1"/>
</dbReference>
<evidence type="ECO:0000256" key="2">
    <source>
        <dbReference type="ARBA" id="ARBA00023034"/>
    </source>
</evidence>
<dbReference type="Proteomes" id="UP001250181">
    <property type="component" value="Unassembled WGS sequence"/>
</dbReference>
<dbReference type="Gene3D" id="1.10.3630.10">
    <property type="entry name" value="yeast vps74-n-term truncation variant domain like"/>
    <property type="match status" value="1"/>
</dbReference>
<proteinExistence type="predicted"/>
<keyword evidence="4" id="KW-0472">Membrane</keyword>
<evidence type="ECO:0000256" key="1">
    <source>
        <dbReference type="ARBA" id="ARBA00004255"/>
    </source>
</evidence>
<accession>A0ABU3QGK7</accession>
<comment type="caution">
    <text evidence="5">The sequence shown here is derived from an EMBL/GenBank/DDBJ whole genome shotgun (WGS) entry which is preliminary data.</text>
</comment>
<sequence>MSVTLGEEVMLLSLDDESGVAKDRASAGWAVAGGILLELALRHRIQVVSGRVGITDTSSTSNELLDERLHRLADWAHRHRSGKVTDWLAKDQATAVRATVRSLCERGLVVEERHRTMGLFPVRRYPEADGTVERELRDRLARVVLRGARPDNRTSALIALLHGARLHGIAFPDASRKEIEPRMATIAEGQWAADSVRRAIRDMQATMAAVTAVTITACT</sequence>
<evidence type="ECO:0000256" key="4">
    <source>
        <dbReference type="ARBA" id="ARBA00023136"/>
    </source>
</evidence>
<dbReference type="Pfam" id="PF05719">
    <property type="entry name" value="GPP34"/>
    <property type="match status" value="1"/>
</dbReference>
<dbReference type="PANTHER" id="PTHR12704">
    <property type="entry name" value="TRANS-GOLGI PROTEIN GMX33"/>
    <property type="match status" value="1"/>
</dbReference>
<reference evidence="5 6" key="1">
    <citation type="submission" date="2023-09" db="EMBL/GenBank/DDBJ databases">
        <title>Streptomyces sp. nov.: A antagonism against Alternaria gaisen Producing Streptochlin, Isolated from Tamarix root soil.</title>
        <authorList>
            <person name="Chen Y."/>
        </authorList>
    </citation>
    <scope>NUCLEOTIDE SEQUENCE [LARGE SCALE GENOMIC DNA]</scope>
    <source>
        <strain evidence="5 6">TRM76323</strain>
    </source>
</reference>
<dbReference type="EMBL" id="JAWCTQ010000006">
    <property type="protein sequence ID" value="MDT9681879.1"/>
    <property type="molecule type" value="Genomic_DNA"/>
</dbReference>
<evidence type="ECO:0000313" key="5">
    <source>
        <dbReference type="EMBL" id="MDT9681879.1"/>
    </source>
</evidence>
<evidence type="ECO:0000256" key="3">
    <source>
        <dbReference type="ARBA" id="ARBA00023121"/>
    </source>
</evidence>
<dbReference type="InterPro" id="IPR038261">
    <property type="entry name" value="GPP34-like_sf"/>
</dbReference>
<name>A0ABU3QGK7_9ACTN</name>
<keyword evidence="2" id="KW-0333">Golgi apparatus</keyword>
<organism evidence="5 6">
    <name type="scientific">Streptomyces tamarix</name>
    <dbReference type="NCBI Taxonomy" id="3078565"/>
    <lineage>
        <taxon>Bacteria</taxon>
        <taxon>Bacillati</taxon>
        <taxon>Actinomycetota</taxon>
        <taxon>Actinomycetes</taxon>
        <taxon>Kitasatosporales</taxon>
        <taxon>Streptomycetaceae</taxon>
        <taxon>Streptomyces</taxon>
    </lineage>
</organism>
<protein>
    <submittedName>
        <fullName evidence="5">GPP34 family phosphoprotein</fullName>
    </submittedName>
</protein>
<gene>
    <name evidence="5" type="ORF">RND61_07295</name>
</gene>
<dbReference type="PANTHER" id="PTHR12704:SF2">
    <property type="entry name" value="GOLGI PHOSPHOPROTEIN 3 HOMOLOG SAURON"/>
    <property type="match status" value="1"/>
</dbReference>
<comment type="subcellular location">
    <subcellularLocation>
        <location evidence="1">Golgi apparatus membrane</location>
        <topology evidence="1">Peripheral membrane protein</topology>
        <orientation evidence="1">Cytoplasmic side</orientation>
    </subcellularLocation>
</comment>